<name>A0A450XB09_9GAMM</name>
<sequence length="298" mass="34057">MFMGPGVQPLDEFLALPGRRYVVARHQNQTRARRIDQRPVMARDLSGFRMQGNALIFTCGYQFPHPHVAECAPPDEQIAQFLEGMAPQAHGRRGIQHQRQFQPGLFPGLKYRQPDTAVGDLSDRGLLVQYLYSRGGDPAHQRTQGAGDPEGMRQGAPSGCAEREARGGFCLVSGSRGMEFQGGFPRWSDFRFQGRGTFPAVIFVMRRLFRRWVQRFCRRGWGGFSRRWQCSRRLLFRWCGGSQRRGRARRQPQPIGDGFRIRFGMEAMENGDEFGEGWEHVRPKRLLQDRCPESPGLS</sequence>
<dbReference type="EMBL" id="CAADFO010000021">
    <property type="protein sequence ID" value="VFK26499.1"/>
    <property type="molecule type" value="Genomic_DNA"/>
</dbReference>
<reference evidence="2" key="1">
    <citation type="submission" date="2019-02" db="EMBL/GenBank/DDBJ databases">
        <authorList>
            <person name="Gruber-Vodicka R. H."/>
            <person name="Seah K. B. B."/>
        </authorList>
    </citation>
    <scope>NUCLEOTIDE SEQUENCE</scope>
    <source>
        <strain evidence="2">BECK_BZ197</strain>
    </source>
</reference>
<gene>
    <name evidence="2" type="ORF">BECKMB1821G_GA0114241_102136</name>
</gene>
<evidence type="ECO:0000256" key="1">
    <source>
        <dbReference type="SAM" id="MobiDB-lite"/>
    </source>
</evidence>
<organism evidence="2">
    <name type="scientific">Candidatus Kentrum sp. MB</name>
    <dbReference type="NCBI Taxonomy" id="2138164"/>
    <lineage>
        <taxon>Bacteria</taxon>
        <taxon>Pseudomonadati</taxon>
        <taxon>Pseudomonadota</taxon>
        <taxon>Gammaproteobacteria</taxon>
        <taxon>Candidatus Kentrum</taxon>
    </lineage>
</organism>
<dbReference type="AlphaFoldDB" id="A0A450XB09"/>
<evidence type="ECO:0000313" key="2">
    <source>
        <dbReference type="EMBL" id="VFK26499.1"/>
    </source>
</evidence>
<feature type="region of interest" description="Disordered" evidence="1">
    <location>
        <begin position="135"/>
        <end position="160"/>
    </location>
</feature>
<protein>
    <submittedName>
        <fullName evidence="2">Uncharacterized protein</fullName>
    </submittedName>
</protein>
<accession>A0A450XB09</accession>
<proteinExistence type="predicted"/>